<proteinExistence type="predicted"/>
<keyword evidence="3" id="KW-1185">Reference proteome</keyword>
<reference evidence="2" key="1">
    <citation type="submission" date="2021-03" db="EMBL/GenBank/DDBJ databases">
        <authorList>
            <person name="Kanchanasin P."/>
            <person name="Saeng-In P."/>
            <person name="Phongsopitanun W."/>
            <person name="Yuki M."/>
            <person name="Kudo T."/>
            <person name="Ohkuma M."/>
            <person name="Tanasupawat S."/>
        </authorList>
    </citation>
    <scope>NUCLEOTIDE SEQUENCE</scope>
    <source>
        <strain evidence="2">GKU 128</strain>
    </source>
</reference>
<dbReference type="Pfam" id="PF02627">
    <property type="entry name" value="CMD"/>
    <property type="match status" value="1"/>
</dbReference>
<sequence>MTQPVSRVAPLPHAEWDTEALSVLAPGRRLPPNNVLGLLARHPDLARAFLTFNKHLLVTSTLPVRVRELAVLRTAWRRRCRYEWSQHVAIARRAGVTEEEIAQVRAGTLAPICAAVDEIEGDSRLSEETYRALAADLDDRQLMDLVFTVGAYGMLAAALNTFDVELEPGQSDEDF</sequence>
<dbReference type="EMBL" id="JAGEOJ010000004">
    <property type="protein sequence ID" value="MBO2447657.1"/>
    <property type="molecule type" value="Genomic_DNA"/>
</dbReference>
<comment type="caution">
    <text evidence="2">The sequence shown here is derived from an EMBL/GenBank/DDBJ whole genome shotgun (WGS) entry which is preliminary data.</text>
</comment>
<feature type="domain" description="Carboxymuconolactone decarboxylase-like" evidence="1">
    <location>
        <begin position="43"/>
        <end position="108"/>
    </location>
</feature>
<evidence type="ECO:0000259" key="1">
    <source>
        <dbReference type="Pfam" id="PF02627"/>
    </source>
</evidence>
<organism evidence="2 3">
    <name type="scientific">Actinomadura barringtoniae</name>
    <dbReference type="NCBI Taxonomy" id="1427535"/>
    <lineage>
        <taxon>Bacteria</taxon>
        <taxon>Bacillati</taxon>
        <taxon>Actinomycetota</taxon>
        <taxon>Actinomycetes</taxon>
        <taxon>Streptosporangiales</taxon>
        <taxon>Thermomonosporaceae</taxon>
        <taxon>Actinomadura</taxon>
    </lineage>
</organism>
<dbReference type="Gene3D" id="1.20.1290.10">
    <property type="entry name" value="AhpD-like"/>
    <property type="match status" value="1"/>
</dbReference>
<dbReference type="SUPFAM" id="SSF69118">
    <property type="entry name" value="AhpD-like"/>
    <property type="match status" value="1"/>
</dbReference>
<dbReference type="PANTHER" id="PTHR34846">
    <property type="entry name" value="4-CARBOXYMUCONOLACTONE DECARBOXYLASE FAMILY PROTEIN (AFU_ORTHOLOGUE AFUA_6G11590)"/>
    <property type="match status" value="1"/>
</dbReference>
<evidence type="ECO:0000313" key="2">
    <source>
        <dbReference type="EMBL" id="MBO2447657.1"/>
    </source>
</evidence>
<dbReference type="GO" id="GO:0051920">
    <property type="term" value="F:peroxiredoxin activity"/>
    <property type="evidence" value="ECO:0007669"/>
    <property type="project" value="InterPro"/>
</dbReference>
<evidence type="ECO:0000313" key="3">
    <source>
        <dbReference type="Proteomes" id="UP000669179"/>
    </source>
</evidence>
<dbReference type="Proteomes" id="UP000669179">
    <property type="component" value="Unassembled WGS sequence"/>
</dbReference>
<dbReference type="AlphaFoldDB" id="A0A939P843"/>
<dbReference type="RefSeq" id="WP_208255291.1">
    <property type="nucleotide sequence ID" value="NZ_JAGEOJ010000004.1"/>
</dbReference>
<gene>
    <name evidence="2" type="ORF">J4573_11205</name>
</gene>
<dbReference type="InterPro" id="IPR003779">
    <property type="entry name" value="CMD-like"/>
</dbReference>
<accession>A0A939P843</accession>
<dbReference type="InterPro" id="IPR029032">
    <property type="entry name" value="AhpD-like"/>
</dbReference>
<dbReference type="PANTHER" id="PTHR34846:SF5">
    <property type="entry name" value="CARBOXYMUCONOLACTONE DECARBOXYLASE-LIKE DOMAIN-CONTAINING PROTEIN"/>
    <property type="match status" value="1"/>
</dbReference>
<name>A0A939P843_9ACTN</name>
<protein>
    <submittedName>
        <fullName evidence="2">Carboxymuconolactone decarboxylase family protein</fullName>
    </submittedName>
</protein>